<organism evidence="2 3">
    <name type="scientific">Hymenobacter mellowenesis</name>
    <dbReference type="NCBI Taxonomy" id="3063995"/>
    <lineage>
        <taxon>Bacteria</taxon>
        <taxon>Pseudomonadati</taxon>
        <taxon>Bacteroidota</taxon>
        <taxon>Cytophagia</taxon>
        <taxon>Cytophagales</taxon>
        <taxon>Hymenobacteraceae</taxon>
        <taxon>Hymenobacter</taxon>
    </lineage>
</organism>
<evidence type="ECO:0000256" key="1">
    <source>
        <dbReference type="SAM" id="SignalP"/>
    </source>
</evidence>
<evidence type="ECO:0000313" key="3">
    <source>
        <dbReference type="Proteomes" id="UP001167796"/>
    </source>
</evidence>
<feature type="signal peptide" evidence="1">
    <location>
        <begin position="1"/>
        <end position="22"/>
    </location>
</feature>
<accession>A0ABT9AK41</accession>
<evidence type="ECO:0008006" key="4">
    <source>
        <dbReference type="Google" id="ProtNLM"/>
    </source>
</evidence>
<comment type="caution">
    <text evidence="2">The sequence shown here is derived from an EMBL/GenBank/DDBJ whole genome shotgun (WGS) entry which is preliminary data.</text>
</comment>
<keyword evidence="3" id="KW-1185">Reference proteome</keyword>
<proteinExistence type="predicted"/>
<reference evidence="2" key="1">
    <citation type="submission" date="2023-07" db="EMBL/GenBank/DDBJ databases">
        <authorList>
            <person name="Kim M.K."/>
        </authorList>
    </citation>
    <scope>NUCLEOTIDE SEQUENCE</scope>
    <source>
        <strain evidence="2">M29</strain>
    </source>
</reference>
<gene>
    <name evidence="2" type="ORF">Q5H92_25785</name>
</gene>
<keyword evidence="1" id="KW-0732">Signal</keyword>
<dbReference type="RefSeq" id="WP_305014461.1">
    <property type="nucleotide sequence ID" value="NZ_JAUQSX010000022.1"/>
</dbReference>
<dbReference type="SUPFAM" id="SSF56925">
    <property type="entry name" value="OMPA-like"/>
    <property type="match status" value="1"/>
</dbReference>
<name>A0ABT9AK41_9BACT</name>
<dbReference type="Proteomes" id="UP001167796">
    <property type="component" value="Unassembled WGS sequence"/>
</dbReference>
<dbReference type="InterPro" id="IPR011250">
    <property type="entry name" value="OMP/PagP_B-barrel"/>
</dbReference>
<dbReference type="EMBL" id="JAUQSX010000022">
    <property type="protein sequence ID" value="MDO7849799.1"/>
    <property type="molecule type" value="Genomic_DNA"/>
</dbReference>
<protein>
    <recommendedName>
        <fullName evidence="4">Outer membrane protein beta-barrel domain-containing protein</fullName>
    </recommendedName>
</protein>
<feature type="chain" id="PRO_5045290500" description="Outer membrane protein beta-barrel domain-containing protein" evidence="1">
    <location>
        <begin position="23"/>
        <end position="407"/>
    </location>
</feature>
<dbReference type="Gene3D" id="2.40.160.20">
    <property type="match status" value="1"/>
</dbReference>
<evidence type="ECO:0000313" key="2">
    <source>
        <dbReference type="EMBL" id="MDO7849799.1"/>
    </source>
</evidence>
<feature type="non-terminal residue" evidence="2">
    <location>
        <position position="407"/>
    </location>
</feature>
<sequence>MNTKTIAWGGLLALAFPITGLAQDTAQPPLPRWFVGVGGAWGTFQEPARLAQHEGYGPAVTAGRYLTPRLAVQVGLVFYQRLDFYGFNGTYDAAHFNPGGTLLTQIESNTERRRAFTVPVLLRYGLTRNPTAGWQFDVLAGGAWLQTQRLAVNEVENITTAGTTFRRSEYSETFTGANLTAGLGLHRTLSRHLELTLDALGHLSLTPREPLFQNRIAYYLYSQPVPPLADRLTGTVLLGLRYRFGPSGSALPLPAATLREPWRPRWFAGLGAGFGRYQLQRDESGRRVLSPVPSVGVQLSPYLAVQLSAVYGQDRSHSIYAYGRTFPTGRRSAAYDLRDTRLRTLALPLLVRYGLIANTEQPWQVELLAGATAVRSTFERTVATADDTGTVYPELAAEESRAATNLL</sequence>